<evidence type="ECO:0000313" key="5">
    <source>
        <dbReference type="Proteomes" id="UP001497392"/>
    </source>
</evidence>
<dbReference type="PANTHER" id="PTHR24320:SF262">
    <property type="entry name" value="DEHYDROGENASE"/>
    <property type="match status" value="1"/>
</dbReference>
<name>A0ABP1FYC6_9CHLO</name>
<accession>A0ABP1FYC6</accession>
<comment type="caution">
    <text evidence="4">The sequence shown here is derived from an EMBL/GenBank/DDBJ whole genome shotgun (WGS) entry which is preliminary data.</text>
</comment>
<dbReference type="Proteomes" id="UP001497392">
    <property type="component" value="Unassembled WGS sequence"/>
</dbReference>
<proteinExistence type="inferred from homology"/>
<comment type="similarity">
    <text evidence="1 3">Belongs to the short-chain dehydrogenases/reductases (SDR) family.</text>
</comment>
<gene>
    <name evidence="4" type="primary">g7180</name>
    <name evidence="4" type="ORF">VP750_LOCUS6145</name>
</gene>
<dbReference type="PRINTS" id="PR00080">
    <property type="entry name" value="SDRFAMILY"/>
</dbReference>
<dbReference type="InterPro" id="IPR036291">
    <property type="entry name" value="NAD(P)-bd_dom_sf"/>
</dbReference>
<dbReference type="PRINTS" id="PR00081">
    <property type="entry name" value="GDHRDH"/>
</dbReference>
<dbReference type="PANTHER" id="PTHR24320">
    <property type="entry name" value="RETINOL DEHYDROGENASE"/>
    <property type="match status" value="1"/>
</dbReference>
<organism evidence="4 5">
    <name type="scientific">Coccomyxa viridis</name>
    <dbReference type="NCBI Taxonomy" id="1274662"/>
    <lineage>
        <taxon>Eukaryota</taxon>
        <taxon>Viridiplantae</taxon>
        <taxon>Chlorophyta</taxon>
        <taxon>core chlorophytes</taxon>
        <taxon>Trebouxiophyceae</taxon>
        <taxon>Trebouxiophyceae incertae sedis</taxon>
        <taxon>Coccomyxaceae</taxon>
        <taxon>Coccomyxa</taxon>
    </lineage>
</organism>
<protein>
    <submittedName>
        <fullName evidence="4">G7180 protein</fullName>
    </submittedName>
</protein>
<dbReference type="Gene3D" id="3.40.50.720">
    <property type="entry name" value="NAD(P)-binding Rossmann-like Domain"/>
    <property type="match status" value="1"/>
</dbReference>
<sequence>MERGLDIRNSTVMVTGATSGIGREVAKTLAGKGAHVVLAVRDLHGGAMAAEAIRKAFPEAVVEVGPELRLDDAASIRAFADTYRKQQRPLHVLVNNAGANYISDGVTADGVPLLTQVNYVGPYMLTRLLEPCLRAAGHARVVNVSSVTHRYGVIGNPAAFLSSSNSTVGGQYPATKLANVLFTYELQRRYGTQGIQACAVDPGSVATAIYRDSKLFSAQPLKWIIEKLYAPPWDGAAAVVHVASAPSWGAPAPPRGRSRMLAEWPPHMDLQQTPQWFFARGLFALPIITHFRGPGEGLLNQLRMYGWAAKALTLSALDWPLRRVTNGAWGSGTTAVPSAPTSYDRGLSTALWDLTADKCGLSRE</sequence>
<reference evidence="4 5" key="1">
    <citation type="submission" date="2024-06" db="EMBL/GenBank/DDBJ databases">
        <authorList>
            <person name="Kraege A."/>
            <person name="Thomma B."/>
        </authorList>
    </citation>
    <scope>NUCLEOTIDE SEQUENCE [LARGE SCALE GENOMIC DNA]</scope>
</reference>
<keyword evidence="5" id="KW-1185">Reference proteome</keyword>
<dbReference type="SUPFAM" id="SSF51735">
    <property type="entry name" value="NAD(P)-binding Rossmann-fold domains"/>
    <property type="match status" value="1"/>
</dbReference>
<dbReference type="InterPro" id="IPR002347">
    <property type="entry name" value="SDR_fam"/>
</dbReference>
<dbReference type="EMBL" id="CAXHTA020000011">
    <property type="protein sequence ID" value="CAL5224486.1"/>
    <property type="molecule type" value="Genomic_DNA"/>
</dbReference>
<evidence type="ECO:0000256" key="2">
    <source>
        <dbReference type="ARBA" id="ARBA00023002"/>
    </source>
</evidence>
<dbReference type="Pfam" id="PF00106">
    <property type="entry name" value="adh_short"/>
    <property type="match status" value="1"/>
</dbReference>
<evidence type="ECO:0000256" key="1">
    <source>
        <dbReference type="ARBA" id="ARBA00006484"/>
    </source>
</evidence>
<evidence type="ECO:0000256" key="3">
    <source>
        <dbReference type="RuleBase" id="RU000363"/>
    </source>
</evidence>
<evidence type="ECO:0000313" key="4">
    <source>
        <dbReference type="EMBL" id="CAL5224486.1"/>
    </source>
</evidence>
<keyword evidence="2" id="KW-0560">Oxidoreductase</keyword>